<feature type="signal peptide" evidence="2">
    <location>
        <begin position="1"/>
        <end position="24"/>
    </location>
</feature>
<organism evidence="4 5">
    <name type="scientific">Babesia ovis</name>
    <dbReference type="NCBI Taxonomy" id="5869"/>
    <lineage>
        <taxon>Eukaryota</taxon>
        <taxon>Sar</taxon>
        <taxon>Alveolata</taxon>
        <taxon>Apicomplexa</taxon>
        <taxon>Aconoidasida</taxon>
        <taxon>Piroplasmida</taxon>
        <taxon>Babesiidae</taxon>
        <taxon>Babesia</taxon>
    </lineage>
</organism>
<dbReference type="Gene3D" id="2.60.120.1000">
    <property type="match status" value="1"/>
</dbReference>
<gene>
    <name evidence="4" type="ORF">BaOVIS_006630</name>
</gene>
<feature type="compositionally biased region" description="Polar residues" evidence="1">
    <location>
        <begin position="911"/>
        <end position="920"/>
    </location>
</feature>
<evidence type="ECO:0000313" key="4">
    <source>
        <dbReference type="EMBL" id="GFE53259.1"/>
    </source>
</evidence>
<dbReference type="PROSITE" id="PS50231">
    <property type="entry name" value="RICIN_B_LECTIN"/>
    <property type="match status" value="1"/>
</dbReference>
<dbReference type="InterPro" id="IPR008979">
    <property type="entry name" value="Galactose-bd-like_sf"/>
</dbReference>
<dbReference type="InterPro" id="IPR035992">
    <property type="entry name" value="Ricin_B-like_lectins"/>
</dbReference>
<dbReference type="InterPro" id="IPR036056">
    <property type="entry name" value="Fibrinogen-like_C"/>
</dbReference>
<feature type="region of interest" description="Disordered" evidence="1">
    <location>
        <begin position="893"/>
        <end position="925"/>
    </location>
</feature>
<evidence type="ECO:0000256" key="1">
    <source>
        <dbReference type="SAM" id="MobiDB-lite"/>
    </source>
</evidence>
<feature type="domain" description="LCCL" evidence="3">
    <location>
        <begin position="748"/>
        <end position="838"/>
    </location>
</feature>
<dbReference type="PROSITE" id="PS50820">
    <property type="entry name" value="LCCL"/>
    <property type="match status" value="1"/>
</dbReference>
<dbReference type="SUPFAM" id="SSF56496">
    <property type="entry name" value="Fibrinogen C-terminal domain-like"/>
    <property type="match status" value="1"/>
</dbReference>
<evidence type="ECO:0000259" key="3">
    <source>
        <dbReference type="PROSITE" id="PS50820"/>
    </source>
</evidence>
<dbReference type="Pfam" id="PF03815">
    <property type="entry name" value="LCCL"/>
    <property type="match status" value="1"/>
</dbReference>
<dbReference type="Gene3D" id="2.60.120.260">
    <property type="entry name" value="Galactose-binding domain-like"/>
    <property type="match status" value="2"/>
</dbReference>
<dbReference type="Pfam" id="PF00754">
    <property type="entry name" value="F5_F8_type_C"/>
    <property type="match status" value="2"/>
</dbReference>
<evidence type="ECO:0000313" key="5">
    <source>
        <dbReference type="Proteomes" id="UP001057455"/>
    </source>
</evidence>
<dbReference type="NCBIfam" id="NF040941">
    <property type="entry name" value="GGGWT_bact"/>
    <property type="match status" value="1"/>
</dbReference>
<dbReference type="InterPro" id="IPR000421">
    <property type="entry name" value="FA58C"/>
</dbReference>
<sequence>MKTHKSTQLLPSLIIALLVRTVVARNANEFYTFKDATATSTYVTHTDDAQKFGPARAFQIGASYWCSAGSHTSTDFVSWTGELWDAAKISQIDITWEYAPNEVEISTSMTQDSFSVVMPFRKTFDNKPSYKEVFKLDAPVEAKFVRLTLRGPVNEYFGIREVHIVGAGDPLFVIKSGISSPSGEMCLQLEEGRRDNNTRVILDLCTHAIAAADGRDLWRHDSRQRLVSAVTNPPKCLTSVSPNKIGALVIADCKDEGDEQCRWEFVGNGQVSLKNAPDLCMTQADIYSNKAGMGNLLQIMKHKVKLSASSSAEKHNVELIMDGNLKTYWASDLFLDSGVHSVTITINFGEITRAAKVKIDWEYQPVMYTIEGSTDNIVFKELARNLSNADHVTIDTLDEKDFKQLRLVLLRPHHTYAKVDGGYLYGIRELEVLTSNMQTVVGDCRAAANTPDARDKYFVSYVSAFEPALAHEIKNMENEIHGITGEVIDDMASLNDTLDETDACMQDKREYEKTLEQIHTKETATWKQIQMSSLCDKSLNNDITYSTIGETMKNPGEDCYTIKQLSKSATSGFYWIQPQCSKHPIRVYCDMSSQTSMFIWDGKSGSSAPQSLHNMTSPLAIRYQCAAYGLEPLIVKSKHQIDGLKEALYLMGFERKTDHYIPLAYKFGNSHKFRDLMNIFTFMTESSIVGAKSLHAASGDQDTELQHTVEHNAAGLSLATGEIEVFDLETANIEAIVCSTNITEDNVVPIFIKCDDRIDKNEKLVANTNTNIVVSCSDHCADRKELPVYGKDGVYSDRSSICRAAIHSGVIANKGTFTVSIESGLPFYSGSTENGVQSFAYNKSWQGARDILDEQMSEEKEVEHTGPPSKFSIRILPRKRVCPIVQTHGSFLQVSNNGSVKPGEVEKKQPSADQASTETNAKQETKDPEIMDMANLDPTTKDEAVKVLADMNAMYGLDVKTVVNTIENIAAIVSRAKKYIKPLESITTHQEKKMTTLFDRLESAVQKATYLKENEESQKTNYQRLLHEQQAKGVESESPIVIDYTQMAFSKTFKIHDTSMTSGGESRWGYSDSPFDGHASYMVQSSDIDSSLLAEGAYAMLKDRRYFDFDLDIDLLAKNEGSIGLAFRVQDQFNYYLFSLNSRHSNKQLIKVQDGVTHVLATNPDEGYKKNTWIHVHISATGNSIEVTCDGKSILRVLDTAFLHGGVGLYSCGSNGNFYYDNFSIKPKTVAKEGHDTQVNRIKSLKCSTYNETFSGDFSDAYTVINPSHSHTTSWRFKEIIGGKHKAIHQHHSSKDPRGIGSIAIFTNDRICSTGYLRFRFLPMCEGGVIGAVVRFTDINNMIVVEMSETELRIRQIQPDGAKVLATVPAKFSLSKWNIMEVAIGATEISVKVKKGVEHGSLFSVLFSGTDFECKADLANATKLEGFGLGLKSSGCDSCYFDSVHISPDAAANAVPATSLVQQLSSINVWRPCAENVHILNRAALCKQMYRNKGDATLCAESFCSPCCSYHTKLLGDGHHEACMNTCQKNNHVANIYLERFLSYVQSCVSLKGAGFNHCKGDRQCLKQACRLCCTSGHDEKGPLDKALVALETSSCLMQCNVLV</sequence>
<dbReference type="Proteomes" id="UP001057455">
    <property type="component" value="Unassembled WGS sequence"/>
</dbReference>
<dbReference type="InterPro" id="IPR036609">
    <property type="entry name" value="LCCL_sf"/>
</dbReference>
<dbReference type="SUPFAM" id="SSF49785">
    <property type="entry name" value="Galactose-binding domain-like"/>
    <property type="match status" value="2"/>
</dbReference>
<keyword evidence="5" id="KW-1185">Reference proteome</keyword>
<dbReference type="InterPro" id="IPR051957">
    <property type="entry name" value="CRISP-LCCL_domain"/>
</dbReference>
<feature type="chain" id="PRO_5040823928" evidence="2">
    <location>
        <begin position="25"/>
        <end position="1604"/>
    </location>
</feature>
<keyword evidence="2" id="KW-0732">Signal</keyword>
<proteinExistence type="predicted"/>
<dbReference type="Gene3D" id="2.170.130.20">
    <property type="entry name" value="LCCL-like domain"/>
    <property type="match status" value="1"/>
</dbReference>
<dbReference type="Gene3D" id="2.80.10.50">
    <property type="match status" value="1"/>
</dbReference>
<name>A0A9W5TCQ4_BABOV</name>
<dbReference type="SUPFAM" id="SSF69848">
    <property type="entry name" value="LCCL domain"/>
    <property type="match status" value="1"/>
</dbReference>
<protein>
    <submittedName>
        <fullName evidence="4">F5 8 type C domain containing protein, putative</fullName>
    </submittedName>
</protein>
<reference evidence="4" key="1">
    <citation type="submission" date="2019-12" db="EMBL/GenBank/DDBJ databases">
        <title>Genome sequence of Babesia ovis.</title>
        <authorList>
            <person name="Yamagishi J."/>
            <person name="Sevinc F."/>
            <person name="Xuan X."/>
        </authorList>
    </citation>
    <scope>NUCLEOTIDE SEQUENCE</scope>
    <source>
        <strain evidence="4">Selcuk</strain>
    </source>
</reference>
<accession>A0A9W5TCQ4</accession>
<dbReference type="EMBL" id="BLIY01000006">
    <property type="protein sequence ID" value="GFE53259.1"/>
    <property type="molecule type" value="Genomic_DNA"/>
</dbReference>
<dbReference type="SMART" id="SM00603">
    <property type="entry name" value="LCCL"/>
    <property type="match status" value="1"/>
</dbReference>
<dbReference type="InterPro" id="IPR004043">
    <property type="entry name" value="LCCL"/>
</dbReference>
<comment type="caution">
    <text evidence="4">The sequence shown here is derived from an EMBL/GenBank/DDBJ whole genome shotgun (WGS) entry which is preliminary data.</text>
</comment>
<dbReference type="OrthoDB" id="414826at2759"/>
<dbReference type="PANTHER" id="PTHR31331:SF1">
    <property type="entry name" value="CYSTEINE RICH SECRETORY PROTEIN LCCL DOMAIN CONTAINING 2"/>
    <property type="match status" value="1"/>
</dbReference>
<dbReference type="SUPFAM" id="SSF50370">
    <property type="entry name" value="Ricin B-like lectins"/>
    <property type="match status" value="1"/>
</dbReference>
<evidence type="ECO:0000256" key="2">
    <source>
        <dbReference type="SAM" id="SignalP"/>
    </source>
</evidence>
<dbReference type="PANTHER" id="PTHR31331">
    <property type="entry name" value="LCCL DOMAIN PROTEIN (AFU_ORTHOLOGUE AFUA_5G08630)"/>
    <property type="match status" value="1"/>
</dbReference>
<dbReference type="Gene3D" id="2.60.120.560">
    <property type="entry name" value="Exo-inulinase, domain 1"/>
    <property type="match status" value="1"/>
</dbReference>